<feature type="domain" description="FMN-binding" evidence="3">
    <location>
        <begin position="48"/>
        <end position="139"/>
    </location>
</feature>
<dbReference type="AlphaFoldDB" id="A0AA42J007"/>
<evidence type="ECO:0000313" key="5">
    <source>
        <dbReference type="Proteomes" id="UP001169242"/>
    </source>
</evidence>
<dbReference type="PROSITE" id="PS51257">
    <property type="entry name" value="PROKAR_LIPOPROTEIN"/>
    <property type="match status" value="1"/>
</dbReference>
<comment type="caution">
    <text evidence="4">The sequence shown here is derived from an EMBL/GenBank/DDBJ whole genome shotgun (WGS) entry which is preliminary data.</text>
</comment>
<proteinExistence type="predicted"/>
<dbReference type="GO" id="GO:0010181">
    <property type="term" value="F:FMN binding"/>
    <property type="evidence" value="ECO:0007669"/>
    <property type="project" value="InterPro"/>
</dbReference>
<dbReference type="EMBL" id="JAQIFT010000016">
    <property type="protein sequence ID" value="MDA3730593.1"/>
    <property type="molecule type" value="Genomic_DNA"/>
</dbReference>
<name>A0AA42J007_9FIRM</name>
<evidence type="ECO:0000259" key="3">
    <source>
        <dbReference type="SMART" id="SM00900"/>
    </source>
</evidence>
<feature type="region of interest" description="Disordered" evidence="1">
    <location>
        <begin position="76"/>
        <end position="95"/>
    </location>
</feature>
<keyword evidence="5" id="KW-1185">Reference proteome</keyword>
<keyword evidence="2" id="KW-0732">Signal</keyword>
<dbReference type="RefSeq" id="WP_053984151.1">
    <property type="nucleotide sequence ID" value="NZ_JAQIFT010000016.1"/>
</dbReference>
<gene>
    <name evidence="4" type="ORF">PBV87_03660</name>
</gene>
<reference evidence="4" key="1">
    <citation type="journal article" date="2023" name="Int. J. Syst. Evol. Microbiol.">
        <title>&lt;i&gt;Holtiella tumoricola&lt;/i&gt; gen. nov. sp. nov., isolated from a human clinical sample.</title>
        <authorList>
            <person name="Allen-Vercoe E."/>
            <person name="Daigneault M.C."/>
            <person name="Vancuren S.J."/>
            <person name="Cochrane K."/>
            <person name="O'Neal L.L."/>
            <person name="Sankaranarayanan K."/>
            <person name="Lawson P.A."/>
        </authorList>
    </citation>
    <scope>NUCLEOTIDE SEQUENCE</scope>
    <source>
        <strain evidence="4">CC70A</strain>
    </source>
</reference>
<feature type="compositionally biased region" description="Polar residues" evidence="1">
    <location>
        <begin position="166"/>
        <end position="184"/>
    </location>
</feature>
<evidence type="ECO:0000256" key="1">
    <source>
        <dbReference type="SAM" id="MobiDB-lite"/>
    </source>
</evidence>
<accession>A0AA42J007</accession>
<evidence type="ECO:0000313" key="4">
    <source>
        <dbReference type="EMBL" id="MDA3730593.1"/>
    </source>
</evidence>
<protein>
    <submittedName>
        <fullName evidence="4">FMN-binding protein</fullName>
    </submittedName>
</protein>
<dbReference type="SMART" id="SM00900">
    <property type="entry name" value="FMN_bind"/>
    <property type="match status" value="1"/>
</dbReference>
<dbReference type="Proteomes" id="UP001169242">
    <property type="component" value="Unassembled WGS sequence"/>
</dbReference>
<feature type="chain" id="PRO_5041439122" evidence="2">
    <location>
        <begin position="20"/>
        <end position="221"/>
    </location>
</feature>
<sequence length="221" mass="23451">MKKFMTMLMLVGMSITVMLTGCNKDEAKQEAAQNGQVVEIEGQQDQYGWFPHMRLTFSGDTLTEIYFDYVDDSGAKKSDDDEYNSGMKEKTGVSGKEAMEALRQNLIAVQNPMAVDVVTGATQTSEEFIAMADQGFKQYFNGEVSANNYGNGDPTTTTDDQGTTGEANTNQKSDNNGTETTGENAPTYDNGGDGSPNNAENSGNAEGSTGAEASGGTGTGK</sequence>
<dbReference type="Gene3D" id="3.90.1010.20">
    <property type="match status" value="1"/>
</dbReference>
<feature type="compositionally biased region" description="Low complexity" evidence="1">
    <location>
        <begin position="202"/>
        <end position="212"/>
    </location>
</feature>
<organism evidence="4 5">
    <name type="scientific">Holtiella tumoricola</name>
    <dbReference type="NCBI Taxonomy" id="3018743"/>
    <lineage>
        <taxon>Bacteria</taxon>
        <taxon>Bacillati</taxon>
        <taxon>Bacillota</taxon>
        <taxon>Clostridia</taxon>
        <taxon>Lachnospirales</taxon>
        <taxon>Cellulosilyticaceae</taxon>
        <taxon>Holtiella</taxon>
    </lineage>
</organism>
<evidence type="ECO:0000256" key="2">
    <source>
        <dbReference type="SAM" id="SignalP"/>
    </source>
</evidence>
<feature type="region of interest" description="Disordered" evidence="1">
    <location>
        <begin position="147"/>
        <end position="221"/>
    </location>
</feature>
<feature type="signal peptide" evidence="2">
    <location>
        <begin position="1"/>
        <end position="19"/>
    </location>
</feature>
<dbReference type="InterPro" id="IPR007329">
    <property type="entry name" value="FMN-bd"/>
</dbReference>
<feature type="compositionally biased region" description="Low complexity" evidence="1">
    <location>
        <begin position="152"/>
        <end position="165"/>
    </location>
</feature>
<dbReference type="GO" id="GO:0016020">
    <property type="term" value="C:membrane"/>
    <property type="evidence" value="ECO:0007669"/>
    <property type="project" value="InterPro"/>
</dbReference>